<name>A0A660SNS0_UNCT6</name>
<dbReference type="AlphaFoldDB" id="A0A660SNS0"/>
<feature type="non-terminal residue" evidence="1">
    <location>
        <position position="1"/>
    </location>
</feature>
<protein>
    <recommendedName>
        <fullName evidence="3">Asparagine synthetase domain-containing protein</fullName>
    </recommendedName>
</protein>
<evidence type="ECO:0008006" key="3">
    <source>
        <dbReference type="Google" id="ProtNLM"/>
    </source>
</evidence>
<reference evidence="1 2" key="1">
    <citation type="submission" date="2018-06" db="EMBL/GenBank/DDBJ databases">
        <title>Extensive metabolic versatility and redundancy in microbially diverse, dynamic hydrothermal sediments.</title>
        <authorList>
            <person name="Dombrowski N."/>
            <person name="Teske A."/>
            <person name="Baker B.J."/>
        </authorList>
    </citation>
    <scope>NUCLEOTIDE SEQUENCE [LARGE SCALE GENOMIC DNA]</scope>
    <source>
        <strain evidence="1">B10_G13</strain>
    </source>
</reference>
<evidence type="ECO:0000313" key="1">
    <source>
        <dbReference type="EMBL" id="RKX72112.1"/>
    </source>
</evidence>
<dbReference type="Proteomes" id="UP000271125">
    <property type="component" value="Unassembled WGS sequence"/>
</dbReference>
<gene>
    <name evidence="1" type="ORF">DRP43_01505</name>
</gene>
<proteinExistence type="predicted"/>
<sequence>LAYLLRNKINFTTHSFGLTNDKDNIVARQMADKIGFENYIYSTFDTSKIVSMFENFLSFNPFNIGLDRVPYYYDLSDFGNKDYIFIDGQFGEFLRNELYKKVRILKMLRRLNNENLLNIMKHGIPPIFSDEILNTMRRGTEIQIAESLSDYRQKYAEFMNFSDYLALLYHFPNKMARDQARIDKYCLSIMPFAQSILIRSILYPHRRNYSEKIIEHIFPPLKHYPLVKNNKFYPYNRYIKRVITGKEKFIGRKNENSHIYDSTFYSDRLKEYILDETSSSKFLNSSVFNVKFVKDTVNKFYLKREKSYLTALRYFLSFYMVPQINKLI</sequence>
<organism evidence="1 2">
    <name type="scientific">candidate division TA06 bacterium</name>
    <dbReference type="NCBI Taxonomy" id="2250710"/>
    <lineage>
        <taxon>Bacteria</taxon>
        <taxon>Bacteria division TA06</taxon>
    </lineage>
</organism>
<evidence type="ECO:0000313" key="2">
    <source>
        <dbReference type="Proteomes" id="UP000271125"/>
    </source>
</evidence>
<comment type="caution">
    <text evidence="1">The sequence shown here is derived from an EMBL/GenBank/DDBJ whole genome shotgun (WGS) entry which is preliminary data.</text>
</comment>
<accession>A0A660SNS0</accession>
<dbReference type="EMBL" id="QNBD01000048">
    <property type="protein sequence ID" value="RKX72112.1"/>
    <property type="molecule type" value="Genomic_DNA"/>
</dbReference>